<dbReference type="EMBL" id="LAZR01012093">
    <property type="protein sequence ID" value="KKM43511.1"/>
    <property type="molecule type" value="Genomic_DNA"/>
</dbReference>
<accession>A0A0F9ILW5</accession>
<reference evidence="1" key="1">
    <citation type="journal article" date="2015" name="Nature">
        <title>Complex archaea that bridge the gap between prokaryotes and eukaryotes.</title>
        <authorList>
            <person name="Spang A."/>
            <person name="Saw J.H."/>
            <person name="Jorgensen S.L."/>
            <person name="Zaremba-Niedzwiedzka K."/>
            <person name="Martijn J."/>
            <person name="Lind A.E."/>
            <person name="van Eijk R."/>
            <person name="Schleper C."/>
            <person name="Guy L."/>
            <person name="Ettema T.J."/>
        </authorList>
    </citation>
    <scope>NUCLEOTIDE SEQUENCE</scope>
</reference>
<organism evidence="1">
    <name type="scientific">marine sediment metagenome</name>
    <dbReference type="NCBI Taxonomy" id="412755"/>
    <lineage>
        <taxon>unclassified sequences</taxon>
        <taxon>metagenomes</taxon>
        <taxon>ecological metagenomes</taxon>
    </lineage>
</organism>
<dbReference type="AlphaFoldDB" id="A0A0F9ILW5"/>
<comment type="caution">
    <text evidence="1">The sequence shown here is derived from an EMBL/GenBank/DDBJ whole genome shotgun (WGS) entry which is preliminary data.</text>
</comment>
<protein>
    <submittedName>
        <fullName evidence="1">Uncharacterized protein</fullName>
    </submittedName>
</protein>
<evidence type="ECO:0000313" key="1">
    <source>
        <dbReference type="EMBL" id="KKM43511.1"/>
    </source>
</evidence>
<proteinExistence type="predicted"/>
<sequence length="41" mass="4657">IMRFVAEQIFGRATQPIANDEGQPLVISFDSAFKPKFETKE</sequence>
<name>A0A0F9ILW5_9ZZZZ</name>
<gene>
    <name evidence="1" type="ORF">LCGC14_1562900</name>
</gene>
<feature type="non-terminal residue" evidence="1">
    <location>
        <position position="1"/>
    </location>
</feature>